<keyword evidence="3" id="KW-1185">Reference proteome</keyword>
<gene>
    <name evidence="2" type="ORF">Voc01_046880</name>
</gene>
<dbReference type="SMART" id="SM00245">
    <property type="entry name" value="TSPc"/>
    <property type="match status" value="1"/>
</dbReference>
<dbReference type="PANTHER" id="PTHR11261">
    <property type="entry name" value="INTERPHOTORECEPTOR RETINOID-BINDING PROTEIN"/>
    <property type="match status" value="1"/>
</dbReference>
<dbReference type="Pfam" id="PF11918">
    <property type="entry name" value="Peptidase_S41_N"/>
    <property type="match status" value="1"/>
</dbReference>
<dbReference type="Proteomes" id="UP000635606">
    <property type="component" value="Unassembled WGS sequence"/>
</dbReference>
<dbReference type="PANTHER" id="PTHR11261:SF3">
    <property type="entry name" value="RETINOL-BINDING PROTEIN 3"/>
    <property type="match status" value="1"/>
</dbReference>
<dbReference type="SUPFAM" id="SSF52096">
    <property type="entry name" value="ClpP/crotonase"/>
    <property type="match status" value="1"/>
</dbReference>
<dbReference type="EMBL" id="BOPH01000068">
    <property type="protein sequence ID" value="GIJ69771.1"/>
    <property type="molecule type" value="Genomic_DNA"/>
</dbReference>
<feature type="domain" description="Tail specific protease" evidence="1">
    <location>
        <begin position="79"/>
        <end position="282"/>
    </location>
</feature>
<dbReference type="GO" id="GO:0008236">
    <property type="term" value="F:serine-type peptidase activity"/>
    <property type="evidence" value="ECO:0007669"/>
    <property type="project" value="InterPro"/>
</dbReference>
<protein>
    <submittedName>
        <fullName evidence="2">Interphotoreceptor retinoid-binding protein</fullName>
    </submittedName>
</protein>
<evidence type="ECO:0000313" key="2">
    <source>
        <dbReference type="EMBL" id="GIJ69771.1"/>
    </source>
</evidence>
<comment type="caution">
    <text evidence="2">The sequence shown here is derived from an EMBL/GenBank/DDBJ whole genome shotgun (WGS) entry which is preliminary data.</text>
</comment>
<dbReference type="AlphaFoldDB" id="A0A8J3ZYP7"/>
<sequence>MDIDRIVTSSARLIEEQYVFPEIGTKLADLLRANLREGRYADADVPGLSALVTADLQSANGDLHLRLKHHAEEIPDKPSEELTVAMFTERSARDLGGIAAVERLVAADGSTVARLEITPLLYPPSMAGDAMAAAMQLVATADVLVLDLRNTVGGDPTMVAFVCGYLFDEPTHLIDIYQRQGDRTTQSWSSPYVPGRRFGGTRPVFVLTSRRTFSGGEELAFDLQRTGRATVVGERTGGGAHPRVGHRMHPHLELTIPTGRALDPETGGNWEGTGVHPDVETPADEALATALRRVP</sequence>
<evidence type="ECO:0000313" key="3">
    <source>
        <dbReference type="Proteomes" id="UP000635606"/>
    </source>
</evidence>
<dbReference type="Gene3D" id="3.30.750.44">
    <property type="match status" value="1"/>
</dbReference>
<organism evidence="2 3">
    <name type="scientific">Virgisporangium ochraceum</name>
    <dbReference type="NCBI Taxonomy" id="65505"/>
    <lineage>
        <taxon>Bacteria</taxon>
        <taxon>Bacillati</taxon>
        <taxon>Actinomycetota</taxon>
        <taxon>Actinomycetes</taxon>
        <taxon>Micromonosporales</taxon>
        <taxon>Micromonosporaceae</taxon>
        <taxon>Virgisporangium</taxon>
    </lineage>
</organism>
<dbReference type="Gene3D" id="3.90.226.10">
    <property type="entry name" value="2-enoyl-CoA Hydratase, Chain A, domain 1"/>
    <property type="match status" value="1"/>
</dbReference>
<dbReference type="Pfam" id="PF03572">
    <property type="entry name" value="Peptidase_S41"/>
    <property type="match status" value="1"/>
</dbReference>
<proteinExistence type="predicted"/>
<dbReference type="InterPro" id="IPR029045">
    <property type="entry name" value="ClpP/crotonase-like_dom_sf"/>
</dbReference>
<reference evidence="2" key="1">
    <citation type="submission" date="2021-01" db="EMBL/GenBank/DDBJ databases">
        <title>Whole genome shotgun sequence of Virgisporangium ochraceum NBRC 16418.</title>
        <authorList>
            <person name="Komaki H."/>
            <person name="Tamura T."/>
        </authorList>
    </citation>
    <scope>NUCLEOTIDE SEQUENCE</scope>
    <source>
        <strain evidence="2">NBRC 16418</strain>
    </source>
</reference>
<name>A0A8J3ZYP7_9ACTN</name>
<accession>A0A8J3ZYP7</accession>
<dbReference type="RefSeq" id="WP_203929685.1">
    <property type="nucleotide sequence ID" value="NZ_BOPH01000068.1"/>
</dbReference>
<evidence type="ECO:0000259" key="1">
    <source>
        <dbReference type="SMART" id="SM00245"/>
    </source>
</evidence>
<dbReference type="CDD" id="cd07563">
    <property type="entry name" value="Peptidase_S41_IRBP"/>
    <property type="match status" value="1"/>
</dbReference>
<dbReference type="InterPro" id="IPR005151">
    <property type="entry name" value="Tail-specific_protease"/>
</dbReference>
<dbReference type="GO" id="GO:0006508">
    <property type="term" value="P:proteolysis"/>
    <property type="evidence" value="ECO:0007669"/>
    <property type="project" value="InterPro"/>
</dbReference>